<dbReference type="Proteomes" id="UP000504632">
    <property type="component" value="Chromosome 11"/>
</dbReference>
<dbReference type="GO" id="GO:0000978">
    <property type="term" value="F:RNA polymerase II cis-regulatory region sequence-specific DNA binding"/>
    <property type="evidence" value="ECO:0007669"/>
    <property type="project" value="TreeGrafter"/>
</dbReference>
<comment type="subcellular location">
    <subcellularLocation>
        <location evidence="1">Nucleus</location>
    </subcellularLocation>
</comment>
<keyword evidence="10" id="KW-1185">Reference proteome</keyword>
<feature type="domain" description="C2H2-type" evidence="9">
    <location>
        <begin position="320"/>
        <end position="349"/>
    </location>
</feature>
<dbReference type="OrthoDB" id="4748970at2759"/>
<reference evidence="11" key="2">
    <citation type="submission" date="2025-08" db="UniProtKB">
        <authorList>
            <consortium name="RefSeq"/>
        </authorList>
    </citation>
    <scope>IDENTIFICATION</scope>
</reference>
<dbReference type="SUPFAM" id="SSF57667">
    <property type="entry name" value="beta-beta-alpha zinc fingers"/>
    <property type="match status" value="2"/>
</dbReference>
<gene>
    <name evidence="11" type="primary">klf3</name>
</gene>
<dbReference type="GO" id="GO:0000981">
    <property type="term" value="F:DNA-binding transcription factor activity, RNA polymerase II-specific"/>
    <property type="evidence" value="ECO:0007669"/>
    <property type="project" value="TreeGrafter"/>
</dbReference>
<dbReference type="FunFam" id="3.30.160.60:FF:000021">
    <property type="entry name" value="Basic krueppel-like factor 3"/>
    <property type="match status" value="1"/>
</dbReference>
<organism evidence="10 11">
    <name type="scientific">Chanos chanos</name>
    <name type="common">Milkfish</name>
    <name type="synonym">Mugil chanos</name>
    <dbReference type="NCBI Taxonomy" id="29144"/>
    <lineage>
        <taxon>Eukaryota</taxon>
        <taxon>Metazoa</taxon>
        <taxon>Chordata</taxon>
        <taxon>Craniata</taxon>
        <taxon>Vertebrata</taxon>
        <taxon>Euteleostomi</taxon>
        <taxon>Actinopterygii</taxon>
        <taxon>Neopterygii</taxon>
        <taxon>Teleostei</taxon>
        <taxon>Ostariophysi</taxon>
        <taxon>Gonorynchiformes</taxon>
        <taxon>Chanidae</taxon>
        <taxon>Chanos</taxon>
    </lineage>
</organism>
<feature type="region of interest" description="Disordered" evidence="8">
    <location>
        <begin position="60"/>
        <end position="157"/>
    </location>
</feature>
<dbReference type="PANTHER" id="PTHR23235:SF48">
    <property type="entry name" value="KRUEPPEL-LIKE FACTOR 3"/>
    <property type="match status" value="1"/>
</dbReference>
<keyword evidence="5" id="KW-0862">Zinc</keyword>
<dbReference type="GO" id="GO:0008270">
    <property type="term" value="F:zinc ion binding"/>
    <property type="evidence" value="ECO:0007669"/>
    <property type="project" value="UniProtKB-KW"/>
</dbReference>
<evidence type="ECO:0000313" key="11">
    <source>
        <dbReference type="RefSeq" id="XP_030643826.1"/>
    </source>
</evidence>
<feature type="domain" description="C2H2-type" evidence="9">
    <location>
        <begin position="290"/>
        <end position="319"/>
    </location>
</feature>
<accession>A0A6J2WKH8</accession>
<evidence type="ECO:0000256" key="5">
    <source>
        <dbReference type="ARBA" id="ARBA00022833"/>
    </source>
</evidence>
<dbReference type="InterPro" id="IPR013087">
    <property type="entry name" value="Znf_C2H2_type"/>
</dbReference>
<evidence type="ECO:0000256" key="1">
    <source>
        <dbReference type="ARBA" id="ARBA00004123"/>
    </source>
</evidence>
<evidence type="ECO:0000256" key="7">
    <source>
        <dbReference type="PROSITE-ProRule" id="PRU00042"/>
    </source>
</evidence>
<name>A0A6J2WKH8_CHACN</name>
<dbReference type="PANTHER" id="PTHR23235">
    <property type="entry name" value="KRUEPPEL-LIKE TRANSCRIPTION FACTOR"/>
    <property type="match status" value="1"/>
</dbReference>
<dbReference type="InParanoid" id="A0A6J2WKH8"/>
<sequence length="375" mass="41589">MLMYDYPVKTDMETPLYQSYPSLVKQQTEVYGVIFSPAGSAHLYPSHFTSQYPTHYPAQYHHHHQQQQQPYPSQDTRTSASPLHTQMEPVDLSLSKRPSPSSPASSSSSSASSPRGYASPSGRGTPLTGSQSQLNPGPGSGSAADSPQSRRMSPPMTIPFPPVLPLMPAPGTGIIPVMLQPVPVIYPSPLHLPPHVMMSPVTPDDPKGAAAAAVAHKQVSSMKSEVTNDNLELFEPIKSEPRPDHSQEYGEEMTSPVITVPPAYDRNTASVIMHSSKVESPDPLKKRRIHRCDFGGCNKVYTKSSHLKAHRRTHTGEKPYKCMWEGCTWKFARSDELTRHFRKHTGVKPFQCPDCERSFSRSDHLALHKKRHMLV</sequence>
<evidence type="ECO:0000259" key="9">
    <source>
        <dbReference type="PROSITE" id="PS50157"/>
    </source>
</evidence>
<evidence type="ECO:0000256" key="3">
    <source>
        <dbReference type="ARBA" id="ARBA00022737"/>
    </source>
</evidence>
<evidence type="ECO:0000313" key="10">
    <source>
        <dbReference type="Proteomes" id="UP000504632"/>
    </source>
</evidence>
<keyword evidence="4 7" id="KW-0863">Zinc-finger</keyword>
<evidence type="ECO:0000256" key="8">
    <source>
        <dbReference type="SAM" id="MobiDB-lite"/>
    </source>
</evidence>
<dbReference type="GO" id="GO:0005634">
    <property type="term" value="C:nucleus"/>
    <property type="evidence" value="ECO:0007669"/>
    <property type="project" value="UniProtKB-SubCell"/>
</dbReference>
<protein>
    <submittedName>
        <fullName evidence="11">Krueppel-like factor 3 isoform X1</fullName>
    </submittedName>
</protein>
<keyword evidence="6" id="KW-0539">Nucleus</keyword>
<feature type="domain" description="C2H2-type" evidence="9">
    <location>
        <begin position="350"/>
        <end position="372"/>
    </location>
</feature>
<dbReference type="FunFam" id="3.30.160.60:FF:000018">
    <property type="entry name" value="Krueppel-like factor 15"/>
    <property type="match status" value="1"/>
</dbReference>
<feature type="compositionally biased region" description="Polar residues" evidence="8">
    <location>
        <begin position="75"/>
        <end position="84"/>
    </location>
</feature>
<dbReference type="PROSITE" id="PS50157">
    <property type="entry name" value="ZINC_FINGER_C2H2_2"/>
    <property type="match status" value="3"/>
</dbReference>
<evidence type="ECO:0000256" key="4">
    <source>
        <dbReference type="ARBA" id="ARBA00022771"/>
    </source>
</evidence>
<dbReference type="AlphaFoldDB" id="A0A6J2WKH8"/>
<dbReference type="InterPro" id="IPR036236">
    <property type="entry name" value="Znf_C2H2_sf"/>
</dbReference>
<dbReference type="FunCoup" id="A0A6J2WKH8">
    <property type="interactions" value="163"/>
</dbReference>
<dbReference type="Pfam" id="PF00096">
    <property type="entry name" value="zf-C2H2"/>
    <property type="match status" value="3"/>
</dbReference>
<feature type="compositionally biased region" description="Low complexity" evidence="8">
    <location>
        <begin position="93"/>
        <end position="124"/>
    </location>
</feature>
<keyword evidence="2" id="KW-0479">Metal-binding</keyword>
<dbReference type="RefSeq" id="XP_030643826.1">
    <property type="nucleotide sequence ID" value="XM_030787966.1"/>
</dbReference>
<dbReference type="GeneID" id="115823924"/>
<dbReference type="PROSITE" id="PS00028">
    <property type="entry name" value="ZINC_FINGER_C2H2_1"/>
    <property type="match status" value="3"/>
</dbReference>
<dbReference type="CTD" id="51274"/>
<dbReference type="CDD" id="cd21577">
    <property type="entry name" value="KLF3_N"/>
    <property type="match status" value="1"/>
</dbReference>
<proteinExistence type="predicted"/>
<dbReference type="SMART" id="SM00355">
    <property type="entry name" value="ZnF_C2H2"/>
    <property type="match status" value="3"/>
</dbReference>
<evidence type="ECO:0000256" key="6">
    <source>
        <dbReference type="ARBA" id="ARBA00023242"/>
    </source>
</evidence>
<dbReference type="FunFam" id="3.30.160.60:FF:000091">
    <property type="entry name" value="Putative Krueppel-like factor 12"/>
    <property type="match status" value="1"/>
</dbReference>
<evidence type="ECO:0000256" key="2">
    <source>
        <dbReference type="ARBA" id="ARBA00022723"/>
    </source>
</evidence>
<dbReference type="Gene3D" id="3.30.160.60">
    <property type="entry name" value="Classic Zinc Finger"/>
    <property type="match status" value="3"/>
</dbReference>
<keyword evidence="3" id="KW-0677">Repeat</keyword>
<reference evidence="10" key="1">
    <citation type="submission" date="2024-06" db="UniProtKB">
        <authorList>
            <consortium name="RefSeq"/>
        </authorList>
    </citation>
    <scope>NUCLEOTIDE SEQUENCE [LARGE SCALE GENOMIC DNA]</scope>
</reference>